<keyword evidence="2" id="KW-1185">Reference proteome</keyword>
<dbReference type="AlphaFoldDB" id="A0A284QXS7"/>
<name>A0A284QXS7_ARMOS</name>
<evidence type="ECO:0000313" key="2">
    <source>
        <dbReference type="Proteomes" id="UP000219338"/>
    </source>
</evidence>
<dbReference type="EMBL" id="FUEG01000003">
    <property type="protein sequence ID" value="SJL01281.1"/>
    <property type="molecule type" value="Genomic_DNA"/>
</dbReference>
<evidence type="ECO:0000313" key="1">
    <source>
        <dbReference type="EMBL" id="SJL01281.1"/>
    </source>
</evidence>
<protein>
    <submittedName>
        <fullName evidence="1">Uncharacterized protein</fullName>
    </submittedName>
</protein>
<organism evidence="1 2">
    <name type="scientific">Armillaria ostoyae</name>
    <name type="common">Armillaria root rot fungus</name>
    <dbReference type="NCBI Taxonomy" id="47428"/>
    <lineage>
        <taxon>Eukaryota</taxon>
        <taxon>Fungi</taxon>
        <taxon>Dikarya</taxon>
        <taxon>Basidiomycota</taxon>
        <taxon>Agaricomycotina</taxon>
        <taxon>Agaricomycetes</taxon>
        <taxon>Agaricomycetidae</taxon>
        <taxon>Agaricales</taxon>
        <taxon>Marasmiineae</taxon>
        <taxon>Physalacriaceae</taxon>
        <taxon>Armillaria</taxon>
    </lineage>
</organism>
<dbReference type="Proteomes" id="UP000219338">
    <property type="component" value="Unassembled WGS sequence"/>
</dbReference>
<accession>A0A284QXS7</accession>
<proteinExistence type="predicted"/>
<sequence length="46" mass="5201">MPSQYLAYNQAPEHWCLWCGKLGHAIVVSEKVSAEGPINRRILYNG</sequence>
<reference evidence="2" key="1">
    <citation type="journal article" date="2017" name="Nat. Ecol. Evol.">
        <title>Genome expansion and lineage-specific genetic innovations in the forest pathogenic fungi Armillaria.</title>
        <authorList>
            <person name="Sipos G."/>
            <person name="Prasanna A.N."/>
            <person name="Walter M.C."/>
            <person name="O'Connor E."/>
            <person name="Balint B."/>
            <person name="Krizsan K."/>
            <person name="Kiss B."/>
            <person name="Hess J."/>
            <person name="Varga T."/>
            <person name="Slot J."/>
            <person name="Riley R."/>
            <person name="Boka B."/>
            <person name="Rigling D."/>
            <person name="Barry K."/>
            <person name="Lee J."/>
            <person name="Mihaltcheva S."/>
            <person name="LaButti K."/>
            <person name="Lipzen A."/>
            <person name="Waldron R."/>
            <person name="Moloney N.M."/>
            <person name="Sperisen C."/>
            <person name="Kredics L."/>
            <person name="Vagvoelgyi C."/>
            <person name="Patrignani A."/>
            <person name="Fitzpatrick D."/>
            <person name="Nagy I."/>
            <person name="Doyle S."/>
            <person name="Anderson J.B."/>
            <person name="Grigoriev I.V."/>
            <person name="Gueldener U."/>
            <person name="Muensterkoetter M."/>
            <person name="Nagy L.G."/>
        </authorList>
    </citation>
    <scope>NUCLEOTIDE SEQUENCE [LARGE SCALE GENOMIC DNA]</scope>
    <source>
        <strain evidence="2">C18/9</strain>
    </source>
</reference>
<gene>
    <name evidence="1" type="ORF">ARMOST_04599</name>
</gene>